<dbReference type="InterPro" id="IPR005864">
    <property type="entry name" value="ATP_synth_F0_bsu_bac"/>
</dbReference>
<evidence type="ECO:0000256" key="9">
    <source>
        <dbReference type="ARBA" id="ARBA00023136"/>
    </source>
</evidence>
<feature type="chain" id="PRO_5022891560" description="ATP synthase subunit b" evidence="18">
    <location>
        <begin position="29"/>
        <end position="214"/>
    </location>
</feature>
<evidence type="ECO:0000256" key="8">
    <source>
        <dbReference type="ARBA" id="ARBA00023065"/>
    </source>
</evidence>
<dbReference type="PANTHER" id="PTHR33445">
    <property type="entry name" value="ATP SYNTHASE SUBUNIT B', CHLOROPLASTIC"/>
    <property type="match status" value="1"/>
</dbReference>
<dbReference type="NCBIfam" id="TIGR01144">
    <property type="entry name" value="ATP_synt_b"/>
    <property type="match status" value="1"/>
</dbReference>
<evidence type="ECO:0000256" key="1">
    <source>
        <dbReference type="ARBA" id="ARBA00005513"/>
    </source>
</evidence>
<keyword evidence="9 15" id="KW-0472">Membrane</keyword>
<keyword evidence="20" id="KW-1185">Reference proteome</keyword>
<evidence type="ECO:0000256" key="10">
    <source>
        <dbReference type="ARBA" id="ARBA00023310"/>
    </source>
</evidence>
<gene>
    <name evidence="15 19" type="primary">atpF</name>
    <name evidence="19" type="ORF">Q31b_44970</name>
</gene>
<dbReference type="PANTHER" id="PTHR33445:SF1">
    <property type="entry name" value="ATP SYNTHASE SUBUNIT B"/>
    <property type="match status" value="1"/>
</dbReference>
<evidence type="ECO:0000256" key="6">
    <source>
        <dbReference type="ARBA" id="ARBA00022781"/>
    </source>
</evidence>
<keyword evidence="6 15" id="KW-0375">Hydrogen ion transport</keyword>
<keyword evidence="17" id="KW-0175">Coiled coil</keyword>
<keyword evidence="8 15" id="KW-0406">Ion transport</keyword>
<accession>A0A5C6DLP6</accession>
<evidence type="ECO:0000256" key="2">
    <source>
        <dbReference type="ARBA" id="ARBA00022448"/>
    </source>
</evidence>
<proteinExistence type="inferred from homology"/>
<comment type="subcellular location">
    <subcellularLocation>
        <location evidence="15">Cell membrane</location>
        <topology evidence="15">Single-pass membrane protein</topology>
    </subcellularLocation>
    <subcellularLocation>
        <location evidence="14">Endomembrane system</location>
        <topology evidence="14">Single-pass membrane protein</topology>
    </subcellularLocation>
</comment>
<evidence type="ECO:0000256" key="16">
    <source>
        <dbReference type="RuleBase" id="RU003848"/>
    </source>
</evidence>
<dbReference type="InterPro" id="IPR050059">
    <property type="entry name" value="ATP_synthase_B_chain"/>
</dbReference>
<feature type="coiled-coil region" evidence="17">
    <location>
        <begin position="98"/>
        <end position="169"/>
    </location>
</feature>
<dbReference type="GO" id="GO:0046933">
    <property type="term" value="F:proton-transporting ATP synthase activity, rotational mechanism"/>
    <property type="evidence" value="ECO:0007669"/>
    <property type="project" value="UniProtKB-UniRule"/>
</dbReference>
<comment type="similarity">
    <text evidence="1 15 16">Belongs to the ATPase B chain family.</text>
</comment>
<dbReference type="GO" id="GO:0005886">
    <property type="term" value="C:plasma membrane"/>
    <property type="evidence" value="ECO:0007669"/>
    <property type="project" value="UniProtKB-SubCell"/>
</dbReference>
<dbReference type="Pfam" id="PF00430">
    <property type="entry name" value="ATP-synt_B"/>
    <property type="match status" value="1"/>
</dbReference>
<evidence type="ECO:0000256" key="7">
    <source>
        <dbReference type="ARBA" id="ARBA00022989"/>
    </source>
</evidence>
<comment type="caution">
    <text evidence="19">The sequence shown here is derived from an EMBL/GenBank/DDBJ whole genome shotgun (WGS) entry which is preliminary data.</text>
</comment>
<dbReference type="AlphaFoldDB" id="A0A5C6DLP6"/>
<evidence type="ECO:0000313" key="19">
    <source>
        <dbReference type="EMBL" id="TWU37708.1"/>
    </source>
</evidence>
<dbReference type="OrthoDB" id="274361at2"/>
<evidence type="ECO:0000256" key="14">
    <source>
        <dbReference type="ARBA" id="ARBA00037847"/>
    </source>
</evidence>
<dbReference type="InterPro" id="IPR002146">
    <property type="entry name" value="ATP_synth_b/b'su_bac/chlpt"/>
</dbReference>
<sequence length="214" mass="23260" precursor="true">MRSKFVRYILFVVMAIALGGMSSVPCYAETSEVPHAEAAVDSHAADGDHTPPILQVDVGSAVVNIAIFLVVLAVLSFFVWPPILQGLQAREDKIHGDLEAAQKANVEARTLLESYQTKLNEASSQVQTMLAEARHDAEANSQRIAEEAKAEAEKTRVRAVADIENAKKVALTELAGQTSEIAMRVAKQVVGRELHADDHAELIRQSLDRLPSNN</sequence>
<keyword evidence="18" id="KW-0732">Signal</keyword>
<keyword evidence="10 15" id="KW-0066">ATP synthesis</keyword>
<evidence type="ECO:0000256" key="3">
    <source>
        <dbReference type="ARBA" id="ARBA00022475"/>
    </source>
</evidence>
<dbReference type="Proteomes" id="UP000315471">
    <property type="component" value="Unassembled WGS sequence"/>
</dbReference>
<keyword evidence="3 15" id="KW-1003">Cell membrane</keyword>
<evidence type="ECO:0000256" key="15">
    <source>
        <dbReference type="HAMAP-Rule" id="MF_01398"/>
    </source>
</evidence>
<keyword evidence="2 15" id="KW-0813">Transport</keyword>
<dbReference type="GO" id="GO:0012505">
    <property type="term" value="C:endomembrane system"/>
    <property type="evidence" value="ECO:0007669"/>
    <property type="project" value="UniProtKB-SubCell"/>
</dbReference>
<feature type="transmembrane region" description="Helical" evidence="15">
    <location>
        <begin position="61"/>
        <end position="80"/>
    </location>
</feature>
<keyword evidence="5 15" id="KW-0812">Transmembrane</keyword>
<comment type="subunit">
    <text evidence="13">F-type ATPases have 2 components, F(1) - the catalytic core - and F(0) - the membrane proton channel. F(1) has five subunits: alpha(3), beta(3), gamma(1), delta(1), epsilon(1). F(0) has four main subunits: a(1), b(2) and c(10-14). The alpha and beta chains form an alternating ring which encloses part of the gamma chain. F(1) is attached to F(0) by a central stalk formed by the gamma and epsilon chains, while a peripheral stalk is formed by the delta and b chains.</text>
</comment>
<name>A0A5C6DLP6_9BACT</name>
<dbReference type="EMBL" id="SJPY01000007">
    <property type="protein sequence ID" value="TWU37708.1"/>
    <property type="molecule type" value="Genomic_DNA"/>
</dbReference>
<evidence type="ECO:0000256" key="4">
    <source>
        <dbReference type="ARBA" id="ARBA00022547"/>
    </source>
</evidence>
<keyword evidence="7 15" id="KW-1133">Transmembrane helix</keyword>
<evidence type="ECO:0000256" key="11">
    <source>
        <dbReference type="ARBA" id="ARBA00025198"/>
    </source>
</evidence>
<evidence type="ECO:0000256" key="13">
    <source>
        <dbReference type="ARBA" id="ARBA00026054"/>
    </source>
</evidence>
<dbReference type="GO" id="GO:0045259">
    <property type="term" value="C:proton-transporting ATP synthase complex"/>
    <property type="evidence" value="ECO:0007669"/>
    <property type="project" value="UniProtKB-KW"/>
</dbReference>
<evidence type="ECO:0000313" key="20">
    <source>
        <dbReference type="Proteomes" id="UP000315471"/>
    </source>
</evidence>
<organism evidence="19 20">
    <name type="scientific">Novipirellula aureliae</name>
    <dbReference type="NCBI Taxonomy" id="2527966"/>
    <lineage>
        <taxon>Bacteria</taxon>
        <taxon>Pseudomonadati</taxon>
        <taxon>Planctomycetota</taxon>
        <taxon>Planctomycetia</taxon>
        <taxon>Pirellulales</taxon>
        <taxon>Pirellulaceae</taxon>
        <taxon>Novipirellula</taxon>
    </lineage>
</organism>
<dbReference type="GO" id="GO:0046961">
    <property type="term" value="F:proton-transporting ATPase activity, rotational mechanism"/>
    <property type="evidence" value="ECO:0007669"/>
    <property type="project" value="TreeGrafter"/>
</dbReference>
<comment type="function">
    <text evidence="12">Component of the F(0) channel, it forms part of the peripheral stalk, linking F(1) to F(0). The b'-subunit is a diverged and duplicated form of b found in plants and photosynthetic bacteria.</text>
</comment>
<comment type="function">
    <text evidence="11 15">F(1)F(0) ATP synthase produces ATP from ADP in the presence of a proton or sodium gradient. F-type ATPases consist of two structural domains, F(1) containing the extramembraneous catalytic core and F(0) containing the membrane proton channel, linked together by a central stalk and a peripheral stalk. During catalysis, ATP synthesis in the catalytic domain of F(1) is coupled via a rotary mechanism of the central stalk subunits to proton translocation.</text>
</comment>
<evidence type="ECO:0000256" key="18">
    <source>
        <dbReference type="SAM" id="SignalP"/>
    </source>
</evidence>
<protein>
    <recommendedName>
        <fullName evidence="15">ATP synthase subunit b</fullName>
    </recommendedName>
    <alternativeName>
        <fullName evidence="15">ATP synthase F(0) sector subunit b</fullName>
    </alternativeName>
    <alternativeName>
        <fullName evidence="15">ATPase subunit I</fullName>
    </alternativeName>
    <alternativeName>
        <fullName evidence="15">F-type ATPase subunit b</fullName>
        <shortName evidence="15">F-ATPase subunit b</shortName>
    </alternativeName>
</protein>
<evidence type="ECO:0000256" key="12">
    <source>
        <dbReference type="ARBA" id="ARBA00025614"/>
    </source>
</evidence>
<reference evidence="19 20" key="1">
    <citation type="submission" date="2019-02" db="EMBL/GenBank/DDBJ databases">
        <title>Deep-cultivation of Planctomycetes and their phenomic and genomic characterization uncovers novel biology.</title>
        <authorList>
            <person name="Wiegand S."/>
            <person name="Jogler M."/>
            <person name="Boedeker C."/>
            <person name="Pinto D."/>
            <person name="Vollmers J."/>
            <person name="Rivas-Marin E."/>
            <person name="Kohn T."/>
            <person name="Peeters S.H."/>
            <person name="Heuer A."/>
            <person name="Rast P."/>
            <person name="Oberbeckmann S."/>
            <person name="Bunk B."/>
            <person name="Jeske O."/>
            <person name="Meyerdierks A."/>
            <person name="Storesund J.E."/>
            <person name="Kallscheuer N."/>
            <person name="Luecker S."/>
            <person name="Lage O.M."/>
            <person name="Pohl T."/>
            <person name="Merkel B.J."/>
            <person name="Hornburger P."/>
            <person name="Mueller R.-W."/>
            <person name="Bruemmer F."/>
            <person name="Labrenz M."/>
            <person name="Spormann A.M."/>
            <person name="Op Den Camp H."/>
            <person name="Overmann J."/>
            <person name="Amann R."/>
            <person name="Jetten M.S.M."/>
            <person name="Mascher T."/>
            <person name="Medema M.H."/>
            <person name="Devos D.P."/>
            <person name="Kaster A.-K."/>
            <person name="Ovreas L."/>
            <person name="Rohde M."/>
            <person name="Galperin M.Y."/>
            <person name="Jogler C."/>
        </authorList>
    </citation>
    <scope>NUCLEOTIDE SEQUENCE [LARGE SCALE GENOMIC DNA]</scope>
    <source>
        <strain evidence="19 20">Q31b</strain>
    </source>
</reference>
<dbReference type="RefSeq" id="WP_146601663.1">
    <property type="nucleotide sequence ID" value="NZ_SJPY01000007.1"/>
</dbReference>
<keyword evidence="4 15" id="KW-0138">CF(0)</keyword>
<dbReference type="HAMAP" id="MF_01398">
    <property type="entry name" value="ATP_synth_b_bprime"/>
    <property type="match status" value="1"/>
</dbReference>
<dbReference type="CDD" id="cd06503">
    <property type="entry name" value="ATP-synt_Fo_b"/>
    <property type="match status" value="1"/>
</dbReference>
<evidence type="ECO:0000256" key="17">
    <source>
        <dbReference type="SAM" id="Coils"/>
    </source>
</evidence>
<comment type="subunit">
    <text evidence="15">F-type ATPases have 2 components, F(1) - the catalytic core - and F(0) - the membrane proton channel. F(1) has five subunits: alpha(3), beta(3), gamma(1), delta(1), epsilon(1). F(0) has three main subunits: a(1), b(2) and c(10-14). The alpha and beta chains form an alternating ring which encloses part of the gamma chain. F(1) is attached to F(0) by a central stalk formed by the gamma and epsilon chains, while a peripheral stalk is formed by the delta and b chains.</text>
</comment>
<feature type="signal peptide" evidence="18">
    <location>
        <begin position="1"/>
        <end position="28"/>
    </location>
</feature>
<evidence type="ECO:0000256" key="5">
    <source>
        <dbReference type="ARBA" id="ARBA00022692"/>
    </source>
</evidence>